<evidence type="ECO:0000313" key="6">
    <source>
        <dbReference type="Proteomes" id="UP000286581"/>
    </source>
</evidence>
<evidence type="ECO:0000256" key="1">
    <source>
        <dbReference type="ARBA" id="ARBA00022723"/>
    </source>
</evidence>
<dbReference type="InterPro" id="IPR017900">
    <property type="entry name" value="4Fe4S_Fe_S_CS"/>
</dbReference>
<dbReference type="Proteomes" id="UP000286581">
    <property type="component" value="Unassembled WGS sequence"/>
</dbReference>
<dbReference type="PROSITE" id="PS00198">
    <property type="entry name" value="4FE4S_FER_1"/>
    <property type="match status" value="2"/>
</dbReference>
<accession>A0A413B6V7</accession>
<evidence type="ECO:0000256" key="2">
    <source>
        <dbReference type="ARBA" id="ARBA00023004"/>
    </source>
</evidence>
<dbReference type="InterPro" id="IPR017896">
    <property type="entry name" value="4Fe4S_Fe-S-bd"/>
</dbReference>
<evidence type="ECO:0000256" key="3">
    <source>
        <dbReference type="ARBA" id="ARBA00023014"/>
    </source>
</evidence>
<feature type="domain" description="4Fe-4S ferredoxin-type" evidence="4">
    <location>
        <begin position="6"/>
        <end position="35"/>
    </location>
</feature>
<dbReference type="GO" id="GO:0051536">
    <property type="term" value="F:iron-sulfur cluster binding"/>
    <property type="evidence" value="ECO:0007669"/>
    <property type="project" value="UniProtKB-KW"/>
</dbReference>
<dbReference type="Pfam" id="PF12838">
    <property type="entry name" value="Fer4_7"/>
    <property type="match status" value="1"/>
</dbReference>
<dbReference type="PANTHER" id="PTHR43193:SF2">
    <property type="entry name" value="POLYFERREDOXIN PROTEIN FWDF"/>
    <property type="match status" value="1"/>
</dbReference>
<feature type="domain" description="4Fe-4S ferredoxin-type" evidence="4">
    <location>
        <begin position="40"/>
        <end position="63"/>
    </location>
</feature>
<dbReference type="AlphaFoldDB" id="A0A413B6V7"/>
<dbReference type="PROSITE" id="PS51379">
    <property type="entry name" value="4FE4S_FER_2"/>
    <property type="match status" value="2"/>
</dbReference>
<evidence type="ECO:0000259" key="4">
    <source>
        <dbReference type="PROSITE" id="PS51379"/>
    </source>
</evidence>
<gene>
    <name evidence="5" type="ORF">DWV78_16085</name>
</gene>
<keyword evidence="2" id="KW-0408">Iron</keyword>
<comment type="caution">
    <text evidence="5">The sequence shown here is derived from an EMBL/GenBank/DDBJ whole genome shotgun (WGS) entry which is preliminary data.</text>
</comment>
<reference evidence="5 6" key="1">
    <citation type="submission" date="2018-08" db="EMBL/GenBank/DDBJ databases">
        <title>A genome reference for cultivated species of the human gut microbiota.</title>
        <authorList>
            <person name="Zou Y."/>
            <person name="Xue W."/>
            <person name="Luo G."/>
        </authorList>
    </citation>
    <scope>NUCLEOTIDE SEQUENCE [LARGE SCALE GENOMIC DNA]</scope>
    <source>
        <strain evidence="5 6">AF12-8</strain>
    </source>
</reference>
<organism evidence="5 6">
    <name type="scientific">Agathobacter rectalis</name>
    <dbReference type="NCBI Taxonomy" id="39491"/>
    <lineage>
        <taxon>Bacteria</taxon>
        <taxon>Bacillati</taxon>
        <taxon>Bacillota</taxon>
        <taxon>Clostridia</taxon>
        <taxon>Lachnospirales</taxon>
        <taxon>Lachnospiraceae</taxon>
        <taxon>Agathobacter</taxon>
    </lineage>
</organism>
<dbReference type="InterPro" id="IPR052977">
    <property type="entry name" value="Polyferredoxin-like_ET"/>
</dbReference>
<proteinExistence type="predicted"/>
<dbReference type="EMBL" id="QSAE01000111">
    <property type="protein sequence ID" value="RGW33873.1"/>
    <property type="molecule type" value="Genomic_DNA"/>
</dbReference>
<sequence>MLEEVPILFENKEECCGCAACYSICPVSAIVMQIDEMGFEYPNIDEKKCIHCLKCVNTCPISN</sequence>
<dbReference type="GO" id="GO:0046872">
    <property type="term" value="F:metal ion binding"/>
    <property type="evidence" value="ECO:0007669"/>
    <property type="project" value="UniProtKB-KW"/>
</dbReference>
<name>A0A413B6V7_9FIRM</name>
<protein>
    <submittedName>
        <fullName evidence="5">4Fe-4S dicluster domain-containing protein</fullName>
    </submittedName>
</protein>
<dbReference type="PANTHER" id="PTHR43193">
    <property type="match status" value="1"/>
</dbReference>
<dbReference type="SUPFAM" id="SSF54862">
    <property type="entry name" value="4Fe-4S ferredoxins"/>
    <property type="match status" value="1"/>
</dbReference>
<keyword evidence="1" id="KW-0479">Metal-binding</keyword>
<dbReference type="Gene3D" id="3.30.70.20">
    <property type="match status" value="1"/>
</dbReference>
<evidence type="ECO:0000313" key="5">
    <source>
        <dbReference type="EMBL" id="RGW33873.1"/>
    </source>
</evidence>
<keyword evidence="3" id="KW-0411">Iron-sulfur</keyword>